<sequence>MTTSRAASLERGGRRAGNSRVGEMLRQWRDRRRVSQLDLAIAAEVSTRHLSFVETGRARPSREMVLRLGEHLDVPLRERNHLLLAAGYAPVYREGELGDPEMTAARSALRQVLTGHEPYPAVVVDRMWNLVDGNAGVALLTEGAAPELLAPPSNVLRIALHPAGMAPRVLNLGELRADLLGRLRRQVDATADPGLAELLAEVRGYPCDDPVPEVEVPGGSAVFVPLRLRHRDRELSFFSTIATFGAPLDVTLSELAIESFYPADAATGEYLRRAAAANGTIDGGSIRPYPT</sequence>
<evidence type="ECO:0000313" key="4">
    <source>
        <dbReference type="Proteomes" id="UP001597417"/>
    </source>
</evidence>
<dbReference type="CDD" id="cd00093">
    <property type="entry name" value="HTH_XRE"/>
    <property type="match status" value="1"/>
</dbReference>
<dbReference type="InterPro" id="IPR001387">
    <property type="entry name" value="Cro/C1-type_HTH"/>
</dbReference>
<feature type="region of interest" description="Disordered" evidence="1">
    <location>
        <begin position="1"/>
        <end position="21"/>
    </location>
</feature>
<dbReference type="EMBL" id="JBHUKR010000006">
    <property type="protein sequence ID" value="MFD2416972.1"/>
    <property type="molecule type" value="Genomic_DNA"/>
</dbReference>
<dbReference type="InterPro" id="IPR041413">
    <property type="entry name" value="MLTR_LBD"/>
</dbReference>
<dbReference type="Proteomes" id="UP001597417">
    <property type="component" value="Unassembled WGS sequence"/>
</dbReference>
<name>A0ABW5FT04_9PSEU</name>
<feature type="domain" description="HTH cro/C1-type" evidence="2">
    <location>
        <begin position="25"/>
        <end position="79"/>
    </location>
</feature>
<protein>
    <submittedName>
        <fullName evidence="3">Helix-turn-helix domain-containing protein</fullName>
    </submittedName>
</protein>
<dbReference type="Pfam" id="PF13560">
    <property type="entry name" value="HTH_31"/>
    <property type="match status" value="1"/>
</dbReference>
<dbReference type="SUPFAM" id="SSF47413">
    <property type="entry name" value="lambda repressor-like DNA-binding domains"/>
    <property type="match status" value="1"/>
</dbReference>
<keyword evidence="4" id="KW-1185">Reference proteome</keyword>
<dbReference type="PANTHER" id="PTHR35010">
    <property type="entry name" value="BLL4672 PROTEIN-RELATED"/>
    <property type="match status" value="1"/>
</dbReference>
<dbReference type="PANTHER" id="PTHR35010:SF4">
    <property type="entry name" value="BLL5781 PROTEIN"/>
    <property type="match status" value="1"/>
</dbReference>
<evidence type="ECO:0000259" key="2">
    <source>
        <dbReference type="PROSITE" id="PS50943"/>
    </source>
</evidence>
<evidence type="ECO:0000313" key="3">
    <source>
        <dbReference type="EMBL" id="MFD2416972.1"/>
    </source>
</evidence>
<dbReference type="Gene3D" id="1.10.260.40">
    <property type="entry name" value="lambda repressor-like DNA-binding domains"/>
    <property type="match status" value="1"/>
</dbReference>
<organism evidence="3 4">
    <name type="scientific">Amycolatopsis pigmentata</name>
    <dbReference type="NCBI Taxonomy" id="450801"/>
    <lineage>
        <taxon>Bacteria</taxon>
        <taxon>Bacillati</taxon>
        <taxon>Actinomycetota</taxon>
        <taxon>Actinomycetes</taxon>
        <taxon>Pseudonocardiales</taxon>
        <taxon>Pseudonocardiaceae</taxon>
        <taxon>Amycolatopsis</taxon>
    </lineage>
</organism>
<evidence type="ECO:0000256" key="1">
    <source>
        <dbReference type="SAM" id="MobiDB-lite"/>
    </source>
</evidence>
<comment type="caution">
    <text evidence="3">The sequence shown here is derived from an EMBL/GenBank/DDBJ whole genome shotgun (WGS) entry which is preliminary data.</text>
</comment>
<dbReference type="RefSeq" id="WP_378264247.1">
    <property type="nucleotide sequence ID" value="NZ_JBHUKR010000006.1"/>
</dbReference>
<dbReference type="InterPro" id="IPR010982">
    <property type="entry name" value="Lambda_DNA-bd_dom_sf"/>
</dbReference>
<dbReference type="SMART" id="SM00530">
    <property type="entry name" value="HTH_XRE"/>
    <property type="match status" value="1"/>
</dbReference>
<dbReference type="PROSITE" id="PS50943">
    <property type="entry name" value="HTH_CROC1"/>
    <property type="match status" value="1"/>
</dbReference>
<reference evidence="4" key="1">
    <citation type="journal article" date="2019" name="Int. J. Syst. Evol. Microbiol.">
        <title>The Global Catalogue of Microorganisms (GCM) 10K type strain sequencing project: providing services to taxonomists for standard genome sequencing and annotation.</title>
        <authorList>
            <consortium name="The Broad Institute Genomics Platform"/>
            <consortium name="The Broad Institute Genome Sequencing Center for Infectious Disease"/>
            <person name="Wu L."/>
            <person name="Ma J."/>
        </authorList>
    </citation>
    <scope>NUCLEOTIDE SEQUENCE [LARGE SCALE GENOMIC DNA]</scope>
    <source>
        <strain evidence="4">CGMCC 4.7645</strain>
    </source>
</reference>
<proteinExistence type="predicted"/>
<dbReference type="Pfam" id="PF17765">
    <property type="entry name" value="MLTR_LBD"/>
    <property type="match status" value="1"/>
</dbReference>
<dbReference type="Gene3D" id="3.30.450.180">
    <property type="match status" value="1"/>
</dbReference>
<gene>
    <name evidence="3" type="ORF">ACFSXZ_11630</name>
</gene>
<accession>A0ABW5FT04</accession>